<dbReference type="InterPro" id="IPR035959">
    <property type="entry name" value="RutC-like_sf"/>
</dbReference>
<dbReference type="GO" id="GO:0005829">
    <property type="term" value="C:cytosol"/>
    <property type="evidence" value="ECO:0007669"/>
    <property type="project" value="TreeGrafter"/>
</dbReference>
<evidence type="ECO:0000313" key="2">
    <source>
        <dbReference type="EMBL" id="SNY06418.1"/>
    </source>
</evidence>
<evidence type="ECO:0000313" key="3">
    <source>
        <dbReference type="Proteomes" id="UP000219612"/>
    </source>
</evidence>
<dbReference type="PANTHER" id="PTHR11803:SF58">
    <property type="entry name" value="PROTEIN HMF1-RELATED"/>
    <property type="match status" value="1"/>
</dbReference>
<proteinExistence type="inferred from homology"/>
<dbReference type="Gene3D" id="3.30.1330.40">
    <property type="entry name" value="RutC-like"/>
    <property type="match status" value="1"/>
</dbReference>
<accession>A0A285F561</accession>
<dbReference type="SUPFAM" id="SSF55298">
    <property type="entry name" value="YjgF-like"/>
    <property type="match status" value="1"/>
</dbReference>
<gene>
    <name evidence="2" type="ORF">SAMN05421748_101717</name>
</gene>
<dbReference type="InterPro" id="IPR006175">
    <property type="entry name" value="YjgF/YER057c/UK114"/>
</dbReference>
<dbReference type="RefSeq" id="WP_097317976.1">
    <property type="nucleotide sequence ID" value="NZ_OBDY01000001.1"/>
</dbReference>
<organism evidence="2 3">
    <name type="scientific">Paractinoplanes atraurantiacus</name>
    <dbReference type="NCBI Taxonomy" id="1036182"/>
    <lineage>
        <taxon>Bacteria</taxon>
        <taxon>Bacillati</taxon>
        <taxon>Actinomycetota</taxon>
        <taxon>Actinomycetes</taxon>
        <taxon>Micromonosporales</taxon>
        <taxon>Micromonosporaceae</taxon>
        <taxon>Paractinoplanes</taxon>
    </lineage>
</organism>
<keyword evidence="3" id="KW-1185">Reference proteome</keyword>
<dbReference type="PANTHER" id="PTHR11803">
    <property type="entry name" value="2-IMINOBUTANOATE/2-IMINOPROPANOATE DEAMINASE RIDA"/>
    <property type="match status" value="1"/>
</dbReference>
<dbReference type="CDD" id="cd00448">
    <property type="entry name" value="YjgF_YER057c_UK114_family"/>
    <property type="match status" value="1"/>
</dbReference>
<reference evidence="2 3" key="1">
    <citation type="submission" date="2017-09" db="EMBL/GenBank/DDBJ databases">
        <authorList>
            <person name="Ehlers B."/>
            <person name="Leendertz F.H."/>
        </authorList>
    </citation>
    <scope>NUCLEOTIDE SEQUENCE [LARGE SCALE GENOMIC DNA]</scope>
    <source>
        <strain evidence="2 3">CGMCC 4.6857</strain>
    </source>
</reference>
<evidence type="ECO:0000256" key="1">
    <source>
        <dbReference type="ARBA" id="ARBA00010552"/>
    </source>
</evidence>
<comment type="similarity">
    <text evidence="1">Belongs to the RutC family.</text>
</comment>
<protein>
    <submittedName>
        <fullName evidence="2">Reactive intermediate/imine deaminase</fullName>
    </submittedName>
</protein>
<sequence length="131" mass="13718">MQHHVRPEGTPPTNGYSHAVTVTGALVLVSGQVPLDADGRLVGPGDALEQTRQVFRNIAAALAAAGASMSDVVKLTVFLTDLKDLDSFRTARDEVIDRTRPPASSLVQVAGLVNPAFKVEIEAIATTEASA</sequence>
<dbReference type="Proteomes" id="UP000219612">
    <property type="component" value="Unassembled WGS sequence"/>
</dbReference>
<dbReference type="AlphaFoldDB" id="A0A285F561"/>
<dbReference type="Pfam" id="PF01042">
    <property type="entry name" value="Ribonuc_L-PSP"/>
    <property type="match status" value="1"/>
</dbReference>
<name>A0A285F561_9ACTN</name>
<dbReference type="OrthoDB" id="3212792at2"/>
<dbReference type="EMBL" id="OBDY01000001">
    <property type="protein sequence ID" value="SNY06418.1"/>
    <property type="molecule type" value="Genomic_DNA"/>
</dbReference>
<dbReference type="GO" id="GO:0019239">
    <property type="term" value="F:deaminase activity"/>
    <property type="evidence" value="ECO:0007669"/>
    <property type="project" value="TreeGrafter"/>
</dbReference>